<dbReference type="EMBL" id="CAKMRJ010001112">
    <property type="protein sequence ID" value="CAH1423136.1"/>
    <property type="molecule type" value="Genomic_DNA"/>
</dbReference>
<protein>
    <submittedName>
        <fullName evidence="1">Uncharacterized protein</fullName>
    </submittedName>
</protein>
<proteinExistence type="predicted"/>
<evidence type="ECO:0000313" key="1">
    <source>
        <dbReference type="EMBL" id="CAH1423136.1"/>
    </source>
</evidence>
<keyword evidence="2" id="KW-1185">Reference proteome</keyword>
<organism evidence="1 2">
    <name type="scientific">Lactuca virosa</name>
    <dbReference type="NCBI Taxonomy" id="75947"/>
    <lineage>
        <taxon>Eukaryota</taxon>
        <taxon>Viridiplantae</taxon>
        <taxon>Streptophyta</taxon>
        <taxon>Embryophyta</taxon>
        <taxon>Tracheophyta</taxon>
        <taxon>Spermatophyta</taxon>
        <taxon>Magnoliopsida</taxon>
        <taxon>eudicotyledons</taxon>
        <taxon>Gunneridae</taxon>
        <taxon>Pentapetalae</taxon>
        <taxon>asterids</taxon>
        <taxon>campanulids</taxon>
        <taxon>Asterales</taxon>
        <taxon>Asteraceae</taxon>
        <taxon>Cichorioideae</taxon>
        <taxon>Cichorieae</taxon>
        <taxon>Lactucinae</taxon>
        <taxon>Lactuca</taxon>
    </lineage>
</organism>
<accession>A0AAU9MC79</accession>
<dbReference type="Proteomes" id="UP001157418">
    <property type="component" value="Unassembled WGS sequence"/>
</dbReference>
<comment type="caution">
    <text evidence="1">The sequence shown here is derived from an EMBL/GenBank/DDBJ whole genome shotgun (WGS) entry which is preliminary data.</text>
</comment>
<gene>
    <name evidence="1" type="ORF">LVIROSA_LOCUS10428</name>
</gene>
<evidence type="ECO:0000313" key="2">
    <source>
        <dbReference type="Proteomes" id="UP001157418"/>
    </source>
</evidence>
<name>A0AAU9MC79_9ASTR</name>
<sequence>MYLVFQLQFLSDWLFWDEFICCCILSLNSINTVLSPLEEYAPIIFKHDTLAHVISLDMMSGKVLTGRSCKPSAVLMFMLYDRTLFI</sequence>
<reference evidence="1 2" key="1">
    <citation type="submission" date="2022-01" db="EMBL/GenBank/DDBJ databases">
        <authorList>
            <person name="Xiong W."/>
            <person name="Schranz E."/>
        </authorList>
    </citation>
    <scope>NUCLEOTIDE SEQUENCE [LARGE SCALE GENOMIC DNA]</scope>
</reference>
<dbReference type="AlphaFoldDB" id="A0AAU9MC79"/>